<dbReference type="AlphaFoldDB" id="A0A453LAT0"/>
<dbReference type="EnsemblPlants" id="AET5Gv20690000.15">
    <property type="protein sequence ID" value="AET5Gv20690000.15"/>
    <property type="gene ID" value="AET5Gv20690000"/>
</dbReference>
<reference evidence="2" key="1">
    <citation type="journal article" date="2014" name="Science">
        <title>Ancient hybridizations among the ancestral genomes of bread wheat.</title>
        <authorList>
            <consortium name="International Wheat Genome Sequencing Consortium,"/>
            <person name="Marcussen T."/>
            <person name="Sandve S.R."/>
            <person name="Heier L."/>
            <person name="Spannagl M."/>
            <person name="Pfeifer M."/>
            <person name="Jakobsen K.S."/>
            <person name="Wulff B.B."/>
            <person name="Steuernagel B."/>
            <person name="Mayer K.F."/>
            <person name="Olsen O.A."/>
        </authorList>
    </citation>
    <scope>NUCLEOTIDE SEQUENCE [LARGE SCALE GENOMIC DNA]</scope>
    <source>
        <strain evidence="2">cv. AL8/78</strain>
    </source>
</reference>
<evidence type="ECO:0000313" key="1">
    <source>
        <dbReference type="EnsemblPlants" id="AET5Gv20690000.15"/>
    </source>
</evidence>
<reference evidence="1" key="3">
    <citation type="journal article" date="2017" name="Nature">
        <title>Genome sequence of the progenitor of the wheat D genome Aegilops tauschii.</title>
        <authorList>
            <person name="Luo M.C."/>
            <person name="Gu Y.Q."/>
            <person name="Puiu D."/>
            <person name="Wang H."/>
            <person name="Twardziok S.O."/>
            <person name="Deal K.R."/>
            <person name="Huo N."/>
            <person name="Zhu T."/>
            <person name="Wang L."/>
            <person name="Wang Y."/>
            <person name="McGuire P.E."/>
            <person name="Liu S."/>
            <person name="Long H."/>
            <person name="Ramasamy R.K."/>
            <person name="Rodriguez J.C."/>
            <person name="Van S.L."/>
            <person name="Yuan L."/>
            <person name="Wang Z."/>
            <person name="Xia Z."/>
            <person name="Xiao L."/>
            <person name="Anderson O.D."/>
            <person name="Ouyang S."/>
            <person name="Liang Y."/>
            <person name="Zimin A.V."/>
            <person name="Pertea G."/>
            <person name="Qi P."/>
            <person name="Bennetzen J.L."/>
            <person name="Dai X."/>
            <person name="Dawson M.W."/>
            <person name="Muller H.G."/>
            <person name="Kugler K."/>
            <person name="Rivarola-Duarte L."/>
            <person name="Spannagl M."/>
            <person name="Mayer K.F.X."/>
            <person name="Lu F.H."/>
            <person name="Bevan M.W."/>
            <person name="Leroy P."/>
            <person name="Li P."/>
            <person name="You F.M."/>
            <person name="Sun Q."/>
            <person name="Liu Z."/>
            <person name="Lyons E."/>
            <person name="Wicker T."/>
            <person name="Salzberg S.L."/>
            <person name="Devos K.M."/>
            <person name="Dvorak J."/>
        </authorList>
    </citation>
    <scope>NUCLEOTIDE SEQUENCE [LARGE SCALE GENOMIC DNA]</scope>
    <source>
        <strain evidence="1">cv. AL8/78</strain>
    </source>
</reference>
<name>A0A453LAT0_AEGTS</name>
<keyword evidence="2" id="KW-1185">Reference proteome</keyword>
<dbReference type="Proteomes" id="UP000015105">
    <property type="component" value="Chromosome 5D"/>
</dbReference>
<reference evidence="1" key="4">
    <citation type="submission" date="2019-03" db="UniProtKB">
        <authorList>
            <consortium name="EnsemblPlants"/>
        </authorList>
    </citation>
    <scope>IDENTIFICATION</scope>
</reference>
<proteinExistence type="predicted"/>
<accession>A0A453LAT0</accession>
<dbReference type="Gramene" id="AET5Gv20690000.15">
    <property type="protein sequence ID" value="AET5Gv20690000.15"/>
    <property type="gene ID" value="AET5Gv20690000"/>
</dbReference>
<evidence type="ECO:0000313" key="2">
    <source>
        <dbReference type="Proteomes" id="UP000015105"/>
    </source>
</evidence>
<organism evidence="1 2">
    <name type="scientific">Aegilops tauschii subsp. strangulata</name>
    <name type="common">Goatgrass</name>
    <dbReference type="NCBI Taxonomy" id="200361"/>
    <lineage>
        <taxon>Eukaryota</taxon>
        <taxon>Viridiplantae</taxon>
        <taxon>Streptophyta</taxon>
        <taxon>Embryophyta</taxon>
        <taxon>Tracheophyta</taxon>
        <taxon>Spermatophyta</taxon>
        <taxon>Magnoliopsida</taxon>
        <taxon>Liliopsida</taxon>
        <taxon>Poales</taxon>
        <taxon>Poaceae</taxon>
        <taxon>BOP clade</taxon>
        <taxon>Pooideae</taxon>
        <taxon>Triticodae</taxon>
        <taxon>Triticeae</taxon>
        <taxon>Triticinae</taxon>
        <taxon>Aegilops</taxon>
    </lineage>
</organism>
<reference evidence="1" key="5">
    <citation type="journal article" date="2021" name="G3 (Bethesda)">
        <title>Aegilops tauschii genome assembly Aet v5.0 features greater sequence contiguity and improved annotation.</title>
        <authorList>
            <person name="Wang L."/>
            <person name="Zhu T."/>
            <person name="Rodriguez J.C."/>
            <person name="Deal K.R."/>
            <person name="Dubcovsky J."/>
            <person name="McGuire P.E."/>
            <person name="Lux T."/>
            <person name="Spannagl M."/>
            <person name="Mayer K.F.X."/>
            <person name="Baldrich P."/>
            <person name="Meyers B.C."/>
            <person name="Huo N."/>
            <person name="Gu Y.Q."/>
            <person name="Zhou H."/>
            <person name="Devos K.M."/>
            <person name="Bennetzen J.L."/>
            <person name="Unver T."/>
            <person name="Budak H."/>
            <person name="Gulick P.J."/>
            <person name="Galiba G."/>
            <person name="Kalapos B."/>
            <person name="Nelson D.R."/>
            <person name="Li P."/>
            <person name="You F.M."/>
            <person name="Luo M.C."/>
            <person name="Dvorak J."/>
        </authorList>
    </citation>
    <scope>NUCLEOTIDE SEQUENCE [LARGE SCALE GENOMIC DNA]</scope>
    <source>
        <strain evidence="1">cv. AL8/78</strain>
    </source>
</reference>
<sequence length="98" mass="11414">MKLHGHQPVFIGLFLCYSNREHGRQFMHQDGGKILTSETSQHFTILDHRLLHYSSTAKRRVVLVAEGTHRRKFMFYLKDRYDIGSDGVSVKNQGPKRT</sequence>
<protein>
    <submittedName>
        <fullName evidence="1">Uncharacterized protein</fullName>
    </submittedName>
</protein>
<reference evidence="2" key="2">
    <citation type="journal article" date="2017" name="Nat. Plants">
        <title>The Aegilops tauschii genome reveals multiple impacts of transposons.</title>
        <authorList>
            <person name="Zhao G."/>
            <person name="Zou C."/>
            <person name="Li K."/>
            <person name="Wang K."/>
            <person name="Li T."/>
            <person name="Gao L."/>
            <person name="Zhang X."/>
            <person name="Wang H."/>
            <person name="Yang Z."/>
            <person name="Liu X."/>
            <person name="Jiang W."/>
            <person name="Mao L."/>
            <person name="Kong X."/>
            <person name="Jiao Y."/>
            <person name="Jia J."/>
        </authorList>
    </citation>
    <scope>NUCLEOTIDE SEQUENCE [LARGE SCALE GENOMIC DNA]</scope>
    <source>
        <strain evidence="2">cv. AL8/78</strain>
    </source>
</reference>